<reference evidence="2" key="2">
    <citation type="journal article" date="2022" name="Proc. Natl. Acad. Sci. U.S.A.">
        <title>Diploid-dominant life cycles characterize the early evolution of Fungi.</title>
        <authorList>
            <person name="Amses K.R."/>
            <person name="Simmons D.R."/>
            <person name="Longcore J.E."/>
            <person name="Mondo S.J."/>
            <person name="Seto K."/>
            <person name="Jeronimo G.H."/>
            <person name="Bonds A.E."/>
            <person name="Quandt C.A."/>
            <person name="Davis W.J."/>
            <person name="Chang Y."/>
            <person name="Federici B.A."/>
            <person name="Kuo A."/>
            <person name="LaButti K."/>
            <person name="Pangilinan J."/>
            <person name="Andreopoulos W."/>
            <person name="Tritt A."/>
            <person name="Riley R."/>
            <person name="Hundley H."/>
            <person name="Johnson J."/>
            <person name="Lipzen A."/>
            <person name="Barry K."/>
            <person name="Lang B.F."/>
            <person name="Cuomo C.A."/>
            <person name="Buchler N.E."/>
            <person name="Grigoriev I.V."/>
            <person name="Spatafora J.W."/>
            <person name="Stajich J.E."/>
            <person name="James T.Y."/>
        </authorList>
    </citation>
    <scope>NUCLEOTIDE SEQUENCE</scope>
    <source>
        <strain evidence="2">AG</strain>
    </source>
</reference>
<sequence length="50" mass="6021">MVISRCCLTRVRFFFQSWTFVSMAFFYSYWMSCSSPTMGYKIHQCHFSIA</sequence>
<dbReference type="GeneID" id="75914332"/>
<feature type="transmembrane region" description="Helical" evidence="1">
    <location>
        <begin position="12"/>
        <end position="30"/>
    </location>
</feature>
<name>A0AAD5E9J0_UMBRA</name>
<keyword evidence="1" id="KW-1133">Transmembrane helix</keyword>
<keyword evidence="3" id="KW-1185">Reference proteome</keyword>
<reference evidence="2" key="1">
    <citation type="submission" date="2021-06" db="EMBL/GenBank/DDBJ databases">
        <authorList>
            <consortium name="DOE Joint Genome Institute"/>
            <person name="Mondo S.J."/>
            <person name="Amses K.R."/>
            <person name="Simmons D.R."/>
            <person name="Longcore J.E."/>
            <person name="Seto K."/>
            <person name="Alves G.H."/>
            <person name="Bonds A.E."/>
            <person name="Quandt C.A."/>
            <person name="Davis W.J."/>
            <person name="Chang Y."/>
            <person name="Letcher P.M."/>
            <person name="Powell M.J."/>
            <person name="Kuo A."/>
            <person name="Labutti K."/>
            <person name="Pangilinan J."/>
            <person name="Andreopoulos W."/>
            <person name="Tritt A."/>
            <person name="Riley R."/>
            <person name="Hundley H."/>
            <person name="Johnson J."/>
            <person name="Lipzen A."/>
            <person name="Barry K."/>
            <person name="Berbee M.L."/>
            <person name="Buchler N.E."/>
            <person name="Grigoriev I.V."/>
            <person name="Spatafora J.W."/>
            <person name="Stajich J.E."/>
            <person name="James T.Y."/>
        </authorList>
    </citation>
    <scope>NUCLEOTIDE SEQUENCE</scope>
    <source>
        <strain evidence="2">AG</strain>
    </source>
</reference>
<evidence type="ECO:0000313" key="3">
    <source>
        <dbReference type="Proteomes" id="UP001206595"/>
    </source>
</evidence>
<dbReference type="AlphaFoldDB" id="A0AAD5E9J0"/>
<organism evidence="2 3">
    <name type="scientific">Umbelopsis ramanniana AG</name>
    <dbReference type="NCBI Taxonomy" id="1314678"/>
    <lineage>
        <taxon>Eukaryota</taxon>
        <taxon>Fungi</taxon>
        <taxon>Fungi incertae sedis</taxon>
        <taxon>Mucoromycota</taxon>
        <taxon>Mucoromycotina</taxon>
        <taxon>Umbelopsidomycetes</taxon>
        <taxon>Umbelopsidales</taxon>
        <taxon>Umbelopsidaceae</taxon>
        <taxon>Umbelopsis</taxon>
    </lineage>
</organism>
<keyword evidence="1" id="KW-0472">Membrane</keyword>
<keyword evidence="1" id="KW-0812">Transmembrane</keyword>
<dbReference type="RefSeq" id="XP_051444642.1">
    <property type="nucleotide sequence ID" value="XM_051588987.1"/>
</dbReference>
<comment type="caution">
    <text evidence="2">The sequence shown here is derived from an EMBL/GenBank/DDBJ whole genome shotgun (WGS) entry which is preliminary data.</text>
</comment>
<evidence type="ECO:0000313" key="2">
    <source>
        <dbReference type="EMBL" id="KAI8579638.1"/>
    </source>
</evidence>
<proteinExistence type="predicted"/>
<protein>
    <submittedName>
        <fullName evidence="2">Uncharacterized protein</fullName>
    </submittedName>
</protein>
<dbReference type="Proteomes" id="UP001206595">
    <property type="component" value="Unassembled WGS sequence"/>
</dbReference>
<evidence type="ECO:0000256" key="1">
    <source>
        <dbReference type="SAM" id="Phobius"/>
    </source>
</evidence>
<accession>A0AAD5E9J0</accession>
<gene>
    <name evidence="2" type="ORF">K450DRAFT_240773</name>
</gene>
<dbReference type="EMBL" id="MU620918">
    <property type="protein sequence ID" value="KAI8579638.1"/>
    <property type="molecule type" value="Genomic_DNA"/>
</dbReference>